<organism evidence="1 2">
    <name type="scientific">Mytilus edulis</name>
    <name type="common">Blue mussel</name>
    <dbReference type="NCBI Taxonomy" id="6550"/>
    <lineage>
        <taxon>Eukaryota</taxon>
        <taxon>Metazoa</taxon>
        <taxon>Spiralia</taxon>
        <taxon>Lophotrochozoa</taxon>
        <taxon>Mollusca</taxon>
        <taxon>Bivalvia</taxon>
        <taxon>Autobranchia</taxon>
        <taxon>Pteriomorphia</taxon>
        <taxon>Mytilida</taxon>
        <taxon>Mytiloidea</taxon>
        <taxon>Mytilidae</taxon>
        <taxon>Mytilinae</taxon>
        <taxon>Mytilus</taxon>
    </lineage>
</organism>
<sequence>MLYKEAKKIDIRVLDITLASFLIEKCGKHHLGIYVWIEQIKDVRNEIFTLSDIHEITDQKLSRTWRKLEGSILGIANVTGSACVVETKKHIMQTKKLTIASDYMLKYEIISGDYWRNKCAKFERAQNQVIEEKAAALNRTMPQQFSRMMKTDCQKTMKGIETLNTMVHMIHVMMKIFGSEENLEMFTEQVKEDLKRILIPVFMHIDIPTSWDKKSFEAIDEFRLNETPEMIIRMKAISIDDINMFAEKANMVLCNVYELRSKINKMMSTLLSEAEFDTTDQTEFGVNLKVQDISGI</sequence>
<accession>A0A8S3UE57</accession>
<dbReference type="Proteomes" id="UP000683360">
    <property type="component" value="Unassembled WGS sequence"/>
</dbReference>
<dbReference type="EMBL" id="CAJPWZ010002739">
    <property type="protein sequence ID" value="CAG2244526.1"/>
    <property type="molecule type" value="Genomic_DNA"/>
</dbReference>
<name>A0A8S3UE57_MYTED</name>
<comment type="caution">
    <text evidence="1">The sequence shown here is derived from an EMBL/GenBank/DDBJ whole genome shotgun (WGS) entry which is preliminary data.</text>
</comment>
<reference evidence="1" key="1">
    <citation type="submission" date="2021-03" db="EMBL/GenBank/DDBJ databases">
        <authorList>
            <person name="Bekaert M."/>
        </authorList>
    </citation>
    <scope>NUCLEOTIDE SEQUENCE</scope>
</reference>
<dbReference type="OrthoDB" id="10435253at2759"/>
<keyword evidence="2" id="KW-1185">Reference proteome</keyword>
<proteinExistence type="predicted"/>
<gene>
    <name evidence="1" type="ORF">MEDL_56581</name>
</gene>
<evidence type="ECO:0000313" key="1">
    <source>
        <dbReference type="EMBL" id="CAG2244526.1"/>
    </source>
</evidence>
<protein>
    <submittedName>
        <fullName evidence="1">Uncharacterized protein</fullName>
    </submittedName>
</protein>
<dbReference type="AlphaFoldDB" id="A0A8S3UE57"/>
<evidence type="ECO:0000313" key="2">
    <source>
        <dbReference type="Proteomes" id="UP000683360"/>
    </source>
</evidence>